<feature type="compositionally biased region" description="Acidic residues" evidence="1">
    <location>
        <begin position="513"/>
        <end position="533"/>
    </location>
</feature>
<keyword evidence="3" id="KW-1185">Reference proteome</keyword>
<feature type="compositionally biased region" description="Low complexity" evidence="1">
    <location>
        <begin position="450"/>
        <end position="471"/>
    </location>
</feature>
<sequence>MARGLFMGRPRAPRDTDTSNPVFKYTDALPRNDLKTLANSSTTRPRQVQQAHWDFQRPRTSDGRQQNEKVEMPGPGFDFKITIPPAEVVQSPTATEYGSEENMIGIALGSPRLVDAQSTVAQMQEKVLEPAREHPKPSNLQRKPSKWRKIGGLFKAKTAMASAASQPFYLVQARGSKEGPLPQGSSHSIDYQSRGAMSNPITNTEVWPCLEPETKPDEAKQQSATATQGPVQHDQPPAGSNLGSLLQVDIPTVELERYSVMFSALLNKNEPSPFNRCSKTLDFMGAPPPETSSHSPELPLPRRRATSPTRSNSPRLSLFPATHKSKASKVLGSQSIPRGASPLPRNQTSRPESCQENSLNEQGHVVLMVHSKTLDTSGSHKPQDSVSSFLSTTSIGSDDERLLLQKLKPVQTYVDPKGEPEWEIVSRKKSCAEEAKQKLAPTLSLNTQDLPSETASTESTSSSPILSPLAAVQQKFSPISPAESNKTGVSPSDSIRKPPGNKPNTEDTKTDELAPEPESEQDLEPDQEPEPEPAEPLPTIEISIARSVSVSKGKRQVIVPVGRRPDRLAPRARTPQVTNGQFGHRHGNSQDARIESV</sequence>
<dbReference type="OrthoDB" id="5404004at2759"/>
<feature type="region of interest" description="Disordered" evidence="1">
    <location>
        <begin position="213"/>
        <end position="243"/>
    </location>
</feature>
<dbReference type="EMBL" id="ML732346">
    <property type="protein sequence ID" value="KAB8069329.1"/>
    <property type="molecule type" value="Genomic_DNA"/>
</dbReference>
<evidence type="ECO:0000313" key="3">
    <source>
        <dbReference type="Proteomes" id="UP000326565"/>
    </source>
</evidence>
<dbReference type="AlphaFoldDB" id="A0A5N5WM33"/>
<feature type="compositionally biased region" description="Polar residues" evidence="1">
    <location>
        <begin position="37"/>
        <end position="50"/>
    </location>
</feature>
<evidence type="ECO:0000256" key="1">
    <source>
        <dbReference type="SAM" id="MobiDB-lite"/>
    </source>
</evidence>
<feature type="compositionally biased region" description="Polar residues" evidence="1">
    <location>
        <begin position="306"/>
        <end position="315"/>
    </location>
</feature>
<accession>A0A5N5WM33</accession>
<feature type="compositionally biased region" description="Polar residues" evidence="1">
    <location>
        <begin position="474"/>
        <end position="493"/>
    </location>
</feature>
<dbReference type="Proteomes" id="UP000326565">
    <property type="component" value="Unassembled WGS sequence"/>
</dbReference>
<gene>
    <name evidence="2" type="ORF">BDV29DRAFT_52373</name>
</gene>
<feature type="compositionally biased region" description="Polar residues" evidence="1">
    <location>
        <begin position="344"/>
        <end position="358"/>
    </location>
</feature>
<feature type="region of interest" description="Disordered" evidence="1">
    <location>
        <begin position="282"/>
        <end position="358"/>
    </location>
</feature>
<organism evidence="2 3">
    <name type="scientific">Aspergillus leporis</name>
    <dbReference type="NCBI Taxonomy" id="41062"/>
    <lineage>
        <taxon>Eukaryota</taxon>
        <taxon>Fungi</taxon>
        <taxon>Dikarya</taxon>
        <taxon>Ascomycota</taxon>
        <taxon>Pezizomycotina</taxon>
        <taxon>Eurotiomycetes</taxon>
        <taxon>Eurotiomycetidae</taxon>
        <taxon>Eurotiales</taxon>
        <taxon>Aspergillaceae</taxon>
        <taxon>Aspergillus</taxon>
        <taxon>Aspergillus subgen. Circumdati</taxon>
    </lineage>
</organism>
<proteinExistence type="predicted"/>
<feature type="region of interest" description="Disordered" evidence="1">
    <location>
        <begin position="1"/>
        <end position="71"/>
    </location>
</feature>
<feature type="region of interest" description="Disordered" evidence="1">
    <location>
        <begin position="429"/>
        <end position="597"/>
    </location>
</feature>
<feature type="compositionally biased region" description="Basic and acidic residues" evidence="1">
    <location>
        <begin position="54"/>
        <end position="71"/>
    </location>
</feature>
<evidence type="ECO:0000313" key="2">
    <source>
        <dbReference type="EMBL" id="KAB8069329.1"/>
    </source>
</evidence>
<name>A0A5N5WM33_9EURO</name>
<protein>
    <submittedName>
        <fullName evidence="2">Uncharacterized protein</fullName>
    </submittedName>
</protein>
<reference evidence="2 3" key="1">
    <citation type="submission" date="2019-04" db="EMBL/GenBank/DDBJ databases">
        <title>Friends and foes A comparative genomics study of 23 Aspergillus species from section Flavi.</title>
        <authorList>
            <consortium name="DOE Joint Genome Institute"/>
            <person name="Kjaerbolling I."/>
            <person name="Vesth T."/>
            <person name="Frisvad J.C."/>
            <person name="Nybo J.L."/>
            <person name="Theobald S."/>
            <person name="Kildgaard S."/>
            <person name="Isbrandt T."/>
            <person name="Kuo A."/>
            <person name="Sato A."/>
            <person name="Lyhne E.K."/>
            <person name="Kogle M.E."/>
            <person name="Wiebenga A."/>
            <person name="Kun R.S."/>
            <person name="Lubbers R.J."/>
            <person name="Makela M.R."/>
            <person name="Barry K."/>
            <person name="Chovatia M."/>
            <person name="Clum A."/>
            <person name="Daum C."/>
            <person name="Haridas S."/>
            <person name="He G."/>
            <person name="LaButti K."/>
            <person name="Lipzen A."/>
            <person name="Mondo S."/>
            <person name="Riley R."/>
            <person name="Salamov A."/>
            <person name="Simmons B.A."/>
            <person name="Magnuson J.K."/>
            <person name="Henrissat B."/>
            <person name="Mortensen U.H."/>
            <person name="Larsen T.O."/>
            <person name="Devries R.P."/>
            <person name="Grigoriev I.V."/>
            <person name="Machida M."/>
            <person name="Baker S.E."/>
            <person name="Andersen M.R."/>
        </authorList>
    </citation>
    <scope>NUCLEOTIDE SEQUENCE [LARGE SCALE GENOMIC DNA]</scope>
    <source>
        <strain evidence="2 3">CBS 151.66</strain>
    </source>
</reference>
<feature type="compositionally biased region" description="Polar residues" evidence="1">
    <location>
        <begin position="221"/>
        <end position="230"/>
    </location>
</feature>